<dbReference type="STRING" id="1428652.BIV24_21475"/>
<accession>A0A1S2P3Q4</accession>
<keyword evidence="2" id="KW-1185">Reference proteome</keyword>
<proteinExistence type="predicted"/>
<evidence type="ECO:0000313" key="2">
    <source>
        <dbReference type="Proteomes" id="UP000179935"/>
    </source>
</evidence>
<protein>
    <submittedName>
        <fullName evidence="1">Uncharacterized protein</fullName>
    </submittedName>
</protein>
<dbReference type="EMBL" id="MLYP01000057">
    <property type="protein sequence ID" value="OIJ88473.1"/>
    <property type="molecule type" value="Genomic_DNA"/>
</dbReference>
<comment type="caution">
    <text evidence="1">The sequence shown here is derived from an EMBL/GenBank/DDBJ whole genome shotgun (WGS) entry which is preliminary data.</text>
</comment>
<dbReference type="AlphaFoldDB" id="A0A1S2P3Q4"/>
<dbReference type="RefSeq" id="WP_071368019.1">
    <property type="nucleotide sequence ID" value="NZ_MLYP01000057.1"/>
</dbReference>
<dbReference type="InterPro" id="IPR038691">
    <property type="entry name" value="ComJ_sf"/>
</dbReference>
<dbReference type="Gene3D" id="2.60.34.30">
    <property type="entry name" value="Competence, DNA-entry nuclease inhibitor, ComJ"/>
    <property type="match status" value="1"/>
</dbReference>
<gene>
    <name evidence="1" type="ORF">BIV24_21475</name>
</gene>
<dbReference type="Proteomes" id="UP000179935">
    <property type="component" value="Unassembled WGS sequence"/>
</dbReference>
<evidence type="ECO:0000313" key="1">
    <source>
        <dbReference type="EMBL" id="OIJ88473.1"/>
    </source>
</evidence>
<organism evidence="1 2">
    <name type="scientific">Streptomyces colonosanans</name>
    <dbReference type="NCBI Taxonomy" id="1428652"/>
    <lineage>
        <taxon>Bacteria</taxon>
        <taxon>Bacillati</taxon>
        <taxon>Actinomycetota</taxon>
        <taxon>Actinomycetes</taxon>
        <taxon>Kitasatosporales</taxon>
        <taxon>Streptomycetaceae</taxon>
        <taxon>Streptomyces</taxon>
    </lineage>
</organism>
<sequence length="162" mass="17766">MATTQLLLFADYFQLHVMDEDAEDDLGDAWTKEAVSEALAVSEQTLGIGTEVNMHVAVTVELLDHPPVDDIDTFDHVVEASIEVPTGRIAVLGCTDYLPDAARFEVPKGFVRIRASRANLANVRQPGEEGYEAPEAIEQVYLRIWPAPYSAPAVIKRWTAGG</sequence>
<name>A0A1S2P3Q4_9ACTN</name>
<dbReference type="OrthoDB" id="280156at2"/>
<reference evidence="1 2" key="1">
    <citation type="submission" date="2016-10" db="EMBL/GenBank/DDBJ databases">
        <title>Genome sequence of Streptomyces sp. MUSC 93.</title>
        <authorList>
            <person name="Lee L.-H."/>
            <person name="Ser H.-L."/>
            <person name="Law J.W.-F."/>
        </authorList>
    </citation>
    <scope>NUCLEOTIDE SEQUENCE [LARGE SCALE GENOMIC DNA]</scope>
    <source>
        <strain evidence="1 2">MUSC 93</strain>
    </source>
</reference>